<dbReference type="PANTHER" id="PTHR44591:SF21">
    <property type="entry name" value="TWO-COMPONENT RESPONSE REGULATOR"/>
    <property type="match status" value="1"/>
</dbReference>
<accession>A0AAF1K235</accession>
<dbReference type="RefSeq" id="WP_111222778.1">
    <property type="nucleotide sequence ID" value="NZ_CP117255.1"/>
</dbReference>
<sequence>MANDRMTVLVVEDEALIRLDIACALEDAGFEVLEAANVAKAVAVLTAHPEICAVFTDVDMPGSMDGLKLAAVVSMQWPNTKIIVTSGRRNVQPSDLPAASRFVGKPYHPATIINNLSQMLAA</sequence>
<dbReference type="InterPro" id="IPR011006">
    <property type="entry name" value="CheY-like_superfamily"/>
</dbReference>
<dbReference type="GO" id="GO:0000160">
    <property type="term" value="P:phosphorelay signal transduction system"/>
    <property type="evidence" value="ECO:0007669"/>
    <property type="project" value="InterPro"/>
</dbReference>
<feature type="modified residue" description="4-aspartylphosphate" evidence="2">
    <location>
        <position position="57"/>
    </location>
</feature>
<dbReference type="PANTHER" id="PTHR44591">
    <property type="entry name" value="STRESS RESPONSE REGULATOR PROTEIN 1"/>
    <property type="match status" value="1"/>
</dbReference>
<reference evidence="5" key="2">
    <citation type="journal article" date="2023" name="MicrobiologyOpen">
        <title>Genomics of the tumorigenes clade of the family Rhizobiaceae and description of Rhizobium rhododendri sp. nov.</title>
        <authorList>
            <person name="Kuzmanovic N."/>
            <person name="diCenzo G.C."/>
            <person name="Bunk B."/>
            <person name="Sproeer C."/>
            <person name="Fruehling A."/>
            <person name="Neumann-Schaal M."/>
            <person name="Overmann J."/>
            <person name="Smalla K."/>
        </authorList>
    </citation>
    <scope>NUCLEOTIDE SEQUENCE [LARGE SCALE GENOMIC DNA]</scope>
    <source>
        <strain evidence="5">1078</strain>
    </source>
</reference>
<evidence type="ECO:0000256" key="2">
    <source>
        <dbReference type="PROSITE-ProRule" id="PRU00169"/>
    </source>
</evidence>
<evidence type="ECO:0000259" key="3">
    <source>
        <dbReference type="PROSITE" id="PS50110"/>
    </source>
</evidence>
<dbReference type="SUPFAM" id="SSF52172">
    <property type="entry name" value="CheY-like"/>
    <property type="match status" value="1"/>
</dbReference>
<keyword evidence="1 2" id="KW-0597">Phosphoprotein</keyword>
<protein>
    <submittedName>
        <fullName evidence="4">Response regulator</fullName>
    </submittedName>
</protein>
<gene>
    <name evidence="4" type="ORF">PR017_09630</name>
</gene>
<dbReference type="EMBL" id="CP117255">
    <property type="protein sequence ID" value="WFR94111.1"/>
    <property type="molecule type" value="Genomic_DNA"/>
</dbReference>
<name>A0AAF1K235_9HYPH</name>
<dbReference type="AlphaFoldDB" id="A0AAF1K235"/>
<dbReference type="KEGG" id="rtu:PR017_09630"/>
<evidence type="ECO:0000256" key="1">
    <source>
        <dbReference type="ARBA" id="ARBA00022553"/>
    </source>
</evidence>
<evidence type="ECO:0000313" key="4">
    <source>
        <dbReference type="EMBL" id="WFR94111.1"/>
    </source>
</evidence>
<dbReference type="Pfam" id="PF00072">
    <property type="entry name" value="Response_reg"/>
    <property type="match status" value="1"/>
</dbReference>
<proteinExistence type="predicted"/>
<dbReference type="PROSITE" id="PS50110">
    <property type="entry name" value="RESPONSE_REGULATORY"/>
    <property type="match status" value="1"/>
</dbReference>
<feature type="domain" description="Response regulatory" evidence="3">
    <location>
        <begin position="7"/>
        <end position="120"/>
    </location>
</feature>
<evidence type="ECO:0000313" key="5">
    <source>
        <dbReference type="Proteomes" id="UP000249499"/>
    </source>
</evidence>
<dbReference type="Gene3D" id="3.40.50.2300">
    <property type="match status" value="1"/>
</dbReference>
<keyword evidence="5" id="KW-1185">Reference proteome</keyword>
<dbReference type="Proteomes" id="UP000249499">
    <property type="component" value="Chromosome"/>
</dbReference>
<dbReference type="InterPro" id="IPR001789">
    <property type="entry name" value="Sig_transdc_resp-reg_receiver"/>
</dbReference>
<dbReference type="InterPro" id="IPR050595">
    <property type="entry name" value="Bact_response_regulator"/>
</dbReference>
<reference evidence="4 5" key="1">
    <citation type="journal article" date="2018" name="Sci. Rep.">
        <title>Rhizobium tumorigenes sp. nov., a novel plant tumorigenic bacterium isolated from cane gall tumors on thornless blackberry.</title>
        <authorList>
            <person name="Kuzmanovi N."/>
            <person name="Smalla K."/>
            <person name="Gronow S."/>
            <person name="PuBawska J."/>
        </authorList>
    </citation>
    <scope>NUCLEOTIDE SEQUENCE [LARGE SCALE GENOMIC DNA]</scope>
    <source>
        <strain evidence="4 5">1078</strain>
    </source>
</reference>
<organism evidence="4 5">
    <name type="scientific">Rhizobium tumorigenes</name>
    <dbReference type="NCBI Taxonomy" id="2041385"/>
    <lineage>
        <taxon>Bacteria</taxon>
        <taxon>Pseudomonadati</taxon>
        <taxon>Pseudomonadota</taxon>
        <taxon>Alphaproteobacteria</taxon>
        <taxon>Hyphomicrobiales</taxon>
        <taxon>Rhizobiaceae</taxon>
        <taxon>Rhizobium/Agrobacterium group</taxon>
        <taxon>Rhizobium</taxon>
    </lineage>
</organism>
<dbReference type="SMART" id="SM00448">
    <property type="entry name" value="REC"/>
    <property type="match status" value="1"/>
</dbReference>